<dbReference type="AlphaFoldDB" id="A0A2M7WRJ1"/>
<comment type="caution">
    <text evidence="1">The sequence shown here is derived from an EMBL/GenBank/DDBJ whole genome shotgun (WGS) entry which is preliminary data.</text>
</comment>
<gene>
    <name evidence="1" type="ORF">CO185_02530</name>
</gene>
<evidence type="ECO:0000313" key="2">
    <source>
        <dbReference type="Proteomes" id="UP000230758"/>
    </source>
</evidence>
<protein>
    <submittedName>
        <fullName evidence="1">Uncharacterized protein</fullName>
    </submittedName>
</protein>
<accession>A0A2M7WRJ1</accession>
<reference evidence="2" key="1">
    <citation type="submission" date="2017-09" db="EMBL/GenBank/DDBJ databases">
        <title>Depth-based differentiation of microbial function through sediment-hosted aquifers and enrichment of novel symbionts in the deep terrestrial subsurface.</title>
        <authorList>
            <person name="Probst A.J."/>
            <person name="Ladd B."/>
            <person name="Jarett J.K."/>
            <person name="Geller-Mcgrath D.E."/>
            <person name="Sieber C.M.K."/>
            <person name="Emerson J.B."/>
            <person name="Anantharaman K."/>
            <person name="Thomas B.C."/>
            <person name="Malmstrom R."/>
            <person name="Stieglmeier M."/>
            <person name="Klingl A."/>
            <person name="Woyke T."/>
            <person name="Ryan C.M."/>
            <person name="Banfield J.F."/>
        </authorList>
    </citation>
    <scope>NUCLEOTIDE SEQUENCE [LARGE SCALE GENOMIC DNA]</scope>
</reference>
<organism evidence="1 2">
    <name type="scientific">Candidatus Zambryskibacteria bacterium CG_4_9_14_3_um_filter_42_15</name>
    <dbReference type="NCBI Taxonomy" id="1975112"/>
    <lineage>
        <taxon>Bacteria</taxon>
        <taxon>Candidatus Zambryskiibacteriota</taxon>
    </lineage>
</organism>
<name>A0A2M7WRJ1_9BACT</name>
<proteinExistence type="predicted"/>
<dbReference type="Proteomes" id="UP000230758">
    <property type="component" value="Unassembled WGS sequence"/>
</dbReference>
<evidence type="ECO:0000313" key="1">
    <source>
        <dbReference type="EMBL" id="PJA32573.1"/>
    </source>
</evidence>
<dbReference type="EMBL" id="PFXF01000028">
    <property type="protein sequence ID" value="PJA32573.1"/>
    <property type="molecule type" value="Genomic_DNA"/>
</dbReference>
<sequence>MWRKEPEIIIQYGRLIDPFLIFYCQNYPNANKFGWDKWIPPTREQIDEKIALFKEEWRKYNMAKKISACLDMSFNRNVIDVYVVSGITRECSHPLIMKSGLNPKEFVVALAHELIHRILTINKIPRVVYDEKESDTTNNHVIVYAVLKKILDEELWNIAITSRSKHPSKEYARALELSEQIGPDKVIEKMITGRV</sequence>